<dbReference type="SUPFAM" id="SSF52058">
    <property type="entry name" value="L domain-like"/>
    <property type="match status" value="2"/>
</dbReference>
<dbReference type="EnsemblPlants" id="OPUNC05G14540.1">
    <property type="protein sequence ID" value="OPUNC05G14540.1"/>
    <property type="gene ID" value="OPUNC05G14540"/>
</dbReference>
<evidence type="ECO:0008006" key="13">
    <source>
        <dbReference type="Google" id="ProtNLM"/>
    </source>
</evidence>
<dbReference type="PANTHER" id="PTHR36766">
    <property type="entry name" value="PLANT BROAD-SPECTRUM MILDEW RESISTANCE PROTEIN RPW8"/>
    <property type="match status" value="1"/>
</dbReference>
<evidence type="ECO:0000313" key="11">
    <source>
        <dbReference type="EnsemblPlants" id="OPUNC05G14540.1"/>
    </source>
</evidence>
<evidence type="ECO:0000259" key="9">
    <source>
        <dbReference type="Pfam" id="PF23559"/>
    </source>
</evidence>
<dbReference type="Pfam" id="PF18052">
    <property type="entry name" value="Rx_N"/>
    <property type="match status" value="1"/>
</dbReference>
<evidence type="ECO:0000313" key="12">
    <source>
        <dbReference type="Proteomes" id="UP000026962"/>
    </source>
</evidence>
<dbReference type="SUPFAM" id="SSF52540">
    <property type="entry name" value="P-loop containing nucleoside triphosphate hydrolases"/>
    <property type="match status" value="1"/>
</dbReference>
<keyword evidence="2" id="KW-0433">Leucine-rich repeat</keyword>
<organism evidence="11">
    <name type="scientific">Oryza punctata</name>
    <name type="common">Red rice</name>
    <dbReference type="NCBI Taxonomy" id="4537"/>
    <lineage>
        <taxon>Eukaryota</taxon>
        <taxon>Viridiplantae</taxon>
        <taxon>Streptophyta</taxon>
        <taxon>Embryophyta</taxon>
        <taxon>Tracheophyta</taxon>
        <taxon>Spermatophyta</taxon>
        <taxon>Magnoliopsida</taxon>
        <taxon>Liliopsida</taxon>
        <taxon>Poales</taxon>
        <taxon>Poaceae</taxon>
        <taxon>BOP clade</taxon>
        <taxon>Oryzoideae</taxon>
        <taxon>Oryzeae</taxon>
        <taxon>Oryzinae</taxon>
        <taxon>Oryza</taxon>
    </lineage>
</organism>
<keyword evidence="6" id="KW-0067">ATP-binding</keyword>
<dbReference type="eggNOG" id="KOG4658">
    <property type="taxonomic scope" value="Eukaryota"/>
</dbReference>
<reference evidence="11" key="1">
    <citation type="submission" date="2015-04" db="UniProtKB">
        <authorList>
            <consortium name="EnsemblPlants"/>
        </authorList>
    </citation>
    <scope>IDENTIFICATION</scope>
</reference>
<keyword evidence="12" id="KW-1185">Reference proteome</keyword>
<dbReference type="InterPro" id="IPR036388">
    <property type="entry name" value="WH-like_DNA-bd_sf"/>
</dbReference>
<evidence type="ECO:0000259" key="8">
    <source>
        <dbReference type="Pfam" id="PF18052"/>
    </source>
</evidence>
<dbReference type="OMA" id="VKFEELH"/>
<evidence type="ECO:0000256" key="3">
    <source>
        <dbReference type="ARBA" id="ARBA00022737"/>
    </source>
</evidence>
<dbReference type="InterPro" id="IPR027417">
    <property type="entry name" value="P-loop_NTPase"/>
</dbReference>
<evidence type="ECO:0000256" key="2">
    <source>
        <dbReference type="ARBA" id="ARBA00022614"/>
    </source>
</evidence>
<dbReference type="GO" id="GO:0006952">
    <property type="term" value="P:defense response"/>
    <property type="evidence" value="ECO:0007669"/>
    <property type="project" value="UniProtKB-KW"/>
</dbReference>
<keyword evidence="3" id="KW-0677">Repeat</keyword>
<evidence type="ECO:0000259" key="7">
    <source>
        <dbReference type="Pfam" id="PF00931"/>
    </source>
</evidence>
<dbReference type="Pfam" id="PF00931">
    <property type="entry name" value="NB-ARC"/>
    <property type="match status" value="1"/>
</dbReference>
<dbReference type="Gene3D" id="1.10.8.430">
    <property type="entry name" value="Helical domain of apoptotic protease-activating factors"/>
    <property type="match status" value="1"/>
</dbReference>
<feature type="domain" description="R13L1/DRL21-like LRR repeat region" evidence="10">
    <location>
        <begin position="703"/>
        <end position="828"/>
    </location>
</feature>
<dbReference type="Gene3D" id="3.80.10.10">
    <property type="entry name" value="Ribonuclease Inhibitor"/>
    <property type="match status" value="2"/>
</dbReference>
<evidence type="ECO:0000256" key="6">
    <source>
        <dbReference type="ARBA" id="ARBA00022840"/>
    </source>
</evidence>
<feature type="domain" description="Disease resistance protein winged helix" evidence="9">
    <location>
        <begin position="451"/>
        <end position="522"/>
    </location>
</feature>
<dbReference type="AlphaFoldDB" id="A0A0E0L2J2"/>
<dbReference type="GO" id="GO:0005524">
    <property type="term" value="F:ATP binding"/>
    <property type="evidence" value="ECO:0007669"/>
    <property type="project" value="UniProtKB-KW"/>
</dbReference>
<evidence type="ECO:0000256" key="1">
    <source>
        <dbReference type="ARBA" id="ARBA00008894"/>
    </source>
</evidence>
<feature type="domain" description="NB-ARC" evidence="7">
    <location>
        <begin position="214"/>
        <end position="373"/>
    </location>
</feature>
<dbReference type="InterPro" id="IPR042197">
    <property type="entry name" value="Apaf_helical"/>
</dbReference>
<dbReference type="PANTHER" id="PTHR36766:SF40">
    <property type="entry name" value="DISEASE RESISTANCE PROTEIN RGA3"/>
    <property type="match status" value="1"/>
</dbReference>
<dbReference type="Proteomes" id="UP000026962">
    <property type="component" value="Chromosome 5"/>
</dbReference>
<dbReference type="GO" id="GO:0043531">
    <property type="term" value="F:ADP binding"/>
    <property type="evidence" value="ECO:0007669"/>
    <property type="project" value="InterPro"/>
</dbReference>
<keyword evidence="4" id="KW-0547">Nucleotide-binding</keyword>
<dbReference type="Gene3D" id="3.40.50.300">
    <property type="entry name" value="P-loop containing nucleotide triphosphate hydrolases"/>
    <property type="match status" value="1"/>
</dbReference>
<accession>A0A0E0L2J2</accession>
<evidence type="ECO:0000256" key="5">
    <source>
        <dbReference type="ARBA" id="ARBA00022821"/>
    </source>
</evidence>
<dbReference type="HOGENOM" id="CLU_000837_8_8_1"/>
<keyword evidence="5" id="KW-0611">Plant defense</keyword>
<protein>
    <recommendedName>
        <fullName evidence="13">NB-ARC domain-containing protein</fullName>
    </recommendedName>
</protein>
<comment type="similarity">
    <text evidence="1">Belongs to the disease resistance NB-LRR family.</text>
</comment>
<name>A0A0E0L2J2_ORYPU</name>
<dbReference type="Gene3D" id="1.10.10.10">
    <property type="entry name" value="Winged helix-like DNA-binding domain superfamily/Winged helix DNA-binding domain"/>
    <property type="match status" value="1"/>
</dbReference>
<dbReference type="PRINTS" id="PR00364">
    <property type="entry name" value="DISEASERSIST"/>
</dbReference>
<dbReference type="Pfam" id="PF25019">
    <property type="entry name" value="LRR_R13L1-DRL21"/>
    <property type="match status" value="1"/>
</dbReference>
<dbReference type="Pfam" id="PF23559">
    <property type="entry name" value="WHD_DRP"/>
    <property type="match status" value="1"/>
</dbReference>
<dbReference type="STRING" id="4537.A0A0E0L2J2"/>
<dbReference type="InterPro" id="IPR041118">
    <property type="entry name" value="Rx_N"/>
</dbReference>
<dbReference type="GO" id="GO:0051707">
    <property type="term" value="P:response to other organism"/>
    <property type="evidence" value="ECO:0007669"/>
    <property type="project" value="UniProtKB-ARBA"/>
</dbReference>
<evidence type="ECO:0000256" key="4">
    <source>
        <dbReference type="ARBA" id="ARBA00022741"/>
    </source>
</evidence>
<dbReference type="InterPro" id="IPR056789">
    <property type="entry name" value="LRR_R13L1-DRL21"/>
</dbReference>
<dbReference type="Gramene" id="OPUNC05G14540.1">
    <property type="protein sequence ID" value="OPUNC05G14540.1"/>
    <property type="gene ID" value="OPUNC05G14540"/>
</dbReference>
<proteinExistence type="inferred from homology"/>
<reference evidence="11" key="2">
    <citation type="submission" date="2018-05" db="EMBL/GenBank/DDBJ databases">
        <title>OpunRS2 (Oryza punctata Reference Sequence Version 2).</title>
        <authorList>
            <person name="Zhang J."/>
            <person name="Kudrna D."/>
            <person name="Lee S."/>
            <person name="Talag J."/>
            <person name="Welchert J."/>
            <person name="Wing R.A."/>
        </authorList>
    </citation>
    <scope>NUCLEOTIDE SEQUENCE [LARGE SCALE GENOMIC DNA]</scope>
</reference>
<dbReference type="InterPro" id="IPR058922">
    <property type="entry name" value="WHD_DRP"/>
</dbReference>
<evidence type="ECO:0000259" key="10">
    <source>
        <dbReference type="Pfam" id="PF25019"/>
    </source>
</evidence>
<feature type="domain" description="Disease resistance N-terminal" evidence="8">
    <location>
        <begin position="15"/>
        <end position="101"/>
    </location>
</feature>
<dbReference type="Gene3D" id="1.20.5.4130">
    <property type="match status" value="1"/>
</dbReference>
<dbReference type="InterPro" id="IPR032675">
    <property type="entry name" value="LRR_dom_sf"/>
</dbReference>
<sequence length="1127" mass="127154">MGEAAVVGWLVCPVIRIVVDKARCCASERIRWLNGGVPDALKQLEDELTQLRAEAGGVERCLGGGGGRGNRELVSWLRQLKEVVYEADDVLDEFAYRKLAPNDGKVSLLGSSSIGKIGKQLVGKDESLNRLKAVIQKLNDIRANSGRLMQAAGLPNPGSGESSSTLLTSDGPVTGSILEDGEVFGRDKEREQLVSWLIGSTTEGEDRSAAADTIPIAAIMGLGGIGKTTLTRVLCHDQEVRKTFDLIMWVCPAGSYNKLDLAKQILQSAELPEDTNSFDRLQQRLKEAVSSLRFLLILDNVWDKDDVDEYSYMKMWSDVLAPLRSGKAGSRILVTTRKKIVAKLLNASKLVWLKELEFADIWLLFKKRAFSNDNIDRYPRLKAIGEQIARKLKGLPLAAEVVGGMLKSERSFSEWKRFSEMGIYGSVSNTLELCYQNLQEHLQPCFAICSIFPKNWRFKCDELIKIWMALGFIQLWPDDGKTQLEDVGKGYFNQLVARSFFHERKEGRRTYYYIHDLMHDLAENVSRIDCARVESIEKKSIHIPDTVRHLSVTSDAVMQLKGRAELKRLRTFIILKHSSSSVVPLPDDVLKELKGLRVLGLDGCDMVELSDKVGQLIHLRYLSLCKTITKLPKSVTKLFLLETLNIPKRCQLEEFPKDMWKLKYLRHLDINRTNTSKIVGIGKMVHLQGSIEFHVKKEKGHTLEDLNDMNDLRRKLHIKNLDVVASKEEASKAGLIKKHTIKVLELEWNSPGKSVPSVDAEVLEGLEPHPDVEEVHIRRYHGNTSPCWLDRKDITYLKYLHLTNCRKWAVLPPLGQLPFLKVLHLKEMCSLKQIGSEFYGTNPTAFPYLEDLEFDDMPKWVEWTKVEEKYDSVFPRLLKLKLLSCPDLIKVPPFPQSVRKVSIENTGFVSHLKLSSSSSKASKVKVETCSAAVLTEGLLHQQQVQEIVDLTLRHCQDVKFEELHALTSLKRLQISHLDITDEQLGTCLQGLQLLTLLDILHCSQITTLPQIEYPGNLTKFHELNIRQCPQLSSLHSLPSFATLETVLIENCSRVTVESFPANFNSLTSLRKLTIMNCTGLESLPSCFPSSLQVVHLIGCKPTLLSQLQNKDGPEWDKIVSIPMKLIH</sequence>
<dbReference type="InterPro" id="IPR002182">
    <property type="entry name" value="NB-ARC"/>
</dbReference>